<reference evidence="1 2" key="1">
    <citation type="submission" date="2019-05" db="EMBL/GenBank/DDBJ databases">
        <authorList>
            <consortium name="Pathogen Informatics"/>
        </authorList>
    </citation>
    <scope>NUCLEOTIDE SEQUENCE [LARGE SCALE GENOMIC DNA]</scope>
    <source>
        <strain evidence="1 2">NCTC13032</strain>
    </source>
</reference>
<dbReference type="EMBL" id="LR590464">
    <property type="protein sequence ID" value="VTP69499.1"/>
    <property type="molecule type" value="Genomic_DNA"/>
</dbReference>
<evidence type="ECO:0000313" key="2">
    <source>
        <dbReference type="Proteomes" id="UP000310719"/>
    </source>
</evidence>
<organism evidence="1 2">
    <name type="scientific">Leclercia adecarboxylata</name>
    <dbReference type="NCBI Taxonomy" id="83655"/>
    <lineage>
        <taxon>Bacteria</taxon>
        <taxon>Pseudomonadati</taxon>
        <taxon>Pseudomonadota</taxon>
        <taxon>Gammaproteobacteria</taxon>
        <taxon>Enterobacterales</taxon>
        <taxon>Enterobacteriaceae</taxon>
        <taxon>Leclercia</taxon>
    </lineage>
</organism>
<accession>A0A4U9I2X0</accession>
<protein>
    <submittedName>
        <fullName evidence="1">Uncharacterized protein</fullName>
    </submittedName>
</protein>
<dbReference type="AlphaFoldDB" id="A0A4U9I2X0"/>
<evidence type="ECO:0000313" key="1">
    <source>
        <dbReference type="EMBL" id="VTP69499.1"/>
    </source>
</evidence>
<gene>
    <name evidence="1" type="ORF">NCTC13032_04403</name>
</gene>
<proteinExistence type="predicted"/>
<dbReference type="Proteomes" id="UP000310719">
    <property type="component" value="Chromosome"/>
</dbReference>
<sequence>MLAQHVARLGAEHFSQPLFYPGEGQEIAHLVRVQGQRKTGSRAHVIFAGSQILRVLAIREYFSIEDQDRTPGIPLLVGFCQLVELHTRPVSWPVCKSTRRVKAEEGQREPQPLIEAQ</sequence>
<name>A0A4U9I2X0_9ENTR</name>